<dbReference type="CDD" id="cd06257">
    <property type="entry name" value="DnaJ"/>
    <property type="match status" value="1"/>
</dbReference>
<organism evidence="3 4">
    <name type="scientific">Dreissena polymorpha</name>
    <name type="common">Zebra mussel</name>
    <name type="synonym">Mytilus polymorpha</name>
    <dbReference type="NCBI Taxonomy" id="45954"/>
    <lineage>
        <taxon>Eukaryota</taxon>
        <taxon>Metazoa</taxon>
        <taxon>Spiralia</taxon>
        <taxon>Lophotrochozoa</taxon>
        <taxon>Mollusca</taxon>
        <taxon>Bivalvia</taxon>
        <taxon>Autobranchia</taxon>
        <taxon>Heteroconchia</taxon>
        <taxon>Euheterodonta</taxon>
        <taxon>Imparidentia</taxon>
        <taxon>Neoheterodontei</taxon>
        <taxon>Myida</taxon>
        <taxon>Dreissenoidea</taxon>
        <taxon>Dreissenidae</taxon>
        <taxon>Dreissena</taxon>
    </lineage>
</organism>
<evidence type="ECO:0000313" key="3">
    <source>
        <dbReference type="EMBL" id="KAH3870881.1"/>
    </source>
</evidence>
<dbReference type="InterPro" id="IPR001623">
    <property type="entry name" value="DnaJ_domain"/>
</dbReference>
<proteinExistence type="predicted"/>
<dbReference type="Pfam" id="PF00226">
    <property type="entry name" value="DnaJ"/>
    <property type="match status" value="1"/>
</dbReference>
<keyword evidence="4" id="KW-1185">Reference proteome</keyword>
<dbReference type="FunFam" id="1.10.287.110:FF:000063">
    <property type="entry name" value="Translocation protein SEC63"/>
    <property type="match status" value="1"/>
</dbReference>
<keyword evidence="1" id="KW-0812">Transmembrane</keyword>
<feature type="domain" description="J" evidence="2">
    <location>
        <begin position="71"/>
        <end position="133"/>
    </location>
</feature>
<evidence type="ECO:0000259" key="2">
    <source>
        <dbReference type="PROSITE" id="PS50076"/>
    </source>
</evidence>
<reference evidence="3" key="2">
    <citation type="submission" date="2020-11" db="EMBL/GenBank/DDBJ databases">
        <authorList>
            <person name="McCartney M.A."/>
            <person name="Auch B."/>
            <person name="Kono T."/>
            <person name="Mallez S."/>
            <person name="Becker A."/>
            <person name="Gohl D.M."/>
            <person name="Silverstein K.A.T."/>
            <person name="Koren S."/>
            <person name="Bechman K.B."/>
            <person name="Herman A."/>
            <person name="Abrahante J.E."/>
            <person name="Garbe J."/>
        </authorList>
    </citation>
    <scope>NUCLEOTIDE SEQUENCE</scope>
    <source>
        <strain evidence="3">Duluth1</strain>
        <tissue evidence="3">Whole animal</tissue>
    </source>
</reference>
<dbReference type="InterPro" id="IPR036869">
    <property type="entry name" value="J_dom_sf"/>
</dbReference>
<evidence type="ECO:0000256" key="1">
    <source>
        <dbReference type="SAM" id="Phobius"/>
    </source>
</evidence>
<dbReference type="PRINTS" id="PR00625">
    <property type="entry name" value="JDOMAIN"/>
</dbReference>
<keyword evidence="1" id="KW-1133">Transmembrane helix</keyword>
<accession>A0A9D4M9H8</accession>
<feature type="transmembrane region" description="Helical" evidence="1">
    <location>
        <begin position="15"/>
        <end position="36"/>
    </location>
</feature>
<dbReference type="GO" id="GO:0003723">
    <property type="term" value="F:RNA binding"/>
    <property type="evidence" value="ECO:0007669"/>
    <property type="project" value="TreeGrafter"/>
</dbReference>
<keyword evidence="1" id="KW-0472">Membrane</keyword>
<dbReference type="PANTHER" id="PTHR24075">
    <property type="entry name" value="SEC63 DOMAIN-CONTAINING"/>
    <property type="match status" value="1"/>
</dbReference>
<dbReference type="SUPFAM" id="SSF46565">
    <property type="entry name" value="Chaperone J-domain"/>
    <property type="match status" value="1"/>
</dbReference>
<feature type="transmembrane region" description="Helical" evidence="1">
    <location>
        <begin position="158"/>
        <end position="176"/>
    </location>
</feature>
<dbReference type="GO" id="GO:0008320">
    <property type="term" value="F:protein transmembrane transporter activity"/>
    <property type="evidence" value="ECO:0007669"/>
    <property type="project" value="TreeGrafter"/>
</dbReference>
<dbReference type="PANTHER" id="PTHR24075:SF0">
    <property type="entry name" value="TRANSLOCATION PROTEIN SEC63 HOMOLOG"/>
    <property type="match status" value="1"/>
</dbReference>
<sequence>MPGIKIEYDEKGILVYYFLLPIWAIIIIPATVIVLPRRISREIAVIIIGWTVLLLLAYKVLTVQNEDREYDPFEILQVDTEASLHEIKKAYRKLSLEHHPDMATGDSEMFMKIAKAYAALTDEESMNNWKTYGHPDGPRAIIFGMALPNWILDKSNSFWIFLVYIMSIVIMPIWVIKKCYDFAPDPYRAERRRDVDQTSGAGFSAYRW</sequence>
<dbReference type="EMBL" id="JAIWYP010000002">
    <property type="protein sequence ID" value="KAH3870881.1"/>
    <property type="molecule type" value="Genomic_DNA"/>
</dbReference>
<gene>
    <name evidence="3" type="ORF">DPMN_034072</name>
</gene>
<comment type="caution">
    <text evidence="3">The sequence shown here is derived from an EMBL/GenBank/DDBJ whole genome shotgun (WGS) entry which is preliminary data.</text>
</comment>
<dbReference type="Proteomes" id="UP000828390">
    <property type="component" value="Unassembled WGS sequence"/>
</dbReference>
<protein>
    <recommendedName>
        <fullName evidence="2">J domain-containing protein</fullName>
    </recommendedName>
</protein>
<dbReference type="PROSITE" id="PS50076">
    <property type="entry name" value="DNAJ_2"/>
    <property type="match status" value="1"/>
</dbReference>
<dbReference type="GO" id="GO:0031207">
    <property type="term" value="C:Sec62/Sec63 complex"/>
    <property type="evidence" value="ECO:0007669"/>
    <property type="project" value="TreeGrafter"/>
</dbReference>
<dbReference type="GO" id="GO:0006620">
    <property type="term" value="P:post-translational protein targeting to endoplasmic reticulum membrane"/>
    <property type="evidence" value="ECO:0007669"/>
    <property type="project" value="TreeGrafter"/>
</dbReference>
<dbReference type="GO" id="GO:0006614">
    <property type="term" value="P:SRP-dependent cotranslational protein targeting to membrane"/>
    <property type="evidence" value="ECO:0007669"/>
    <property type="project" value="TreeGrafter"/>
</dbReference>
<name>A0A9D4M9H8_DREPO</name>
<reference evidence="3" key="1">
    <citation type="journal article" date="2019" name="bioRxiv">
        <title>The Genome of the Zebra Mussel, Dreissena polymorpha: A Resource for Invasive Species Research.</title>
        <authorList>
            <person name="McCartney M.A."/>
            <person name="Auch B."/>
            <person name="Kono T."/>
            <person name="Mallez S."/>
            <person name="Zhang Y."/>
            <person name="Obille A."/>
            <person name="Becker A."/>
            <person name="Abrahante J.E."/>
            <person name="Garbe J."/>
            <person name="Badalamenti J.P."/>
            <person name="Herman A."/>
            <person name="Mangelson H."/>
            <person name="Liachko I."/>
            <person name="Sullivan S."/>
            <person name="Sone E.D."/>
            <person name="Koren S."/>
            <person name="Silverstein K.A.T."/>
            <person name="Beckman K.B."/>
            <person name="Gohl D.M."/>
        </authorList>
    </citation>
    <scope>NUCLEOTIDE SEQUENCE</scope>
    <source>
        <strain evidence="3">Duluth1</strain>
        <tissue evidence="3">Whole animal</tissue>
    </source>
</reference>
<evidence type="ECO:0000313" key="4">
    <source>
        <dbReference type="Proteomes" id="UP000828390"/>
    </source>
</evidence>
<dbReference type="SMART" id="SM00271">
    <property type="entry name" value="DnaJ"/>
    <property type="match status" value="1"/>
</dbReference>
<feature type="transmembrane region" description="Helical" evidence="1">
    <location>
        <begin position="43"/>
        <end position="61"/>
    </location>
</feature>
<dbReference type="AlphaFoldDB" id="A0A9D4M9H8"/>
<dbReference type="Gene3D" id="1.10.287.110">
    <property type="entry name" value="DnaJ domain"/>
    <property type="match status" value="1"/>
</dbReference>